<proteinExistence type="predicted"/>
<reference evidence="1 2" key="2">
    <citation type="submission" date="2018-11" db="EMBL/GenBank/DDBJ databases">
        <authorList>
            <consortium name="Pathogen Informatics"/>
        </authorList>
    </citation>
    <scope>NUCLEOTIDE SEQUENCE [LARGE SCALE GENOMIC DNA]</scope>
    <source>
        <strain evidence="1 2">MHpl1</strain>
    </source>
</reference>
<evidence type="ECO:0000313" key="1">
    <source>
        <dbReference type="EMBL" id="VDO09867.1"/>
    </source>
</evidence>
<organism evidence="3">
    <name type="scientific">Haemonchus placei</name>
    <name type="common">Barber's pole worm</name>
    <dbReference type="NCBI Taxonomy" id="6290"/>
    <lineage>
        <taxon>Eukaryota</taxon>
        <taxon>Metazoa</taxon>
        <taxon>Ecdysozoa</taxon>
        <taxon>Nematoda</taxon>
        <taxon>Chromadorea</taxon>
        <taxon>Rhabditida</taxon>
        <taxon>Rhabditina</taxon>
        <taxon>Rhabditomorpha</taxon>
        <taxon>Strongyloidea</taxon>
        <taxon>Trichostrongylidae</taxon>
        <taxon>Haemonchus</taxon>
    </lineage>
</organism>
<protein>
    <submittedName>
        <fullName evidence="3">REM-1 domain-containing protein</fullName>
    </submittedName>
</protein>
<gene>
    <name evidence="1" type="ORF">HPLM_LOCUS1506</name>
</gene>
<dbReference type="AlphaFoldDB" id="A0A0N4VW38"/>
<dbReference type="WBParaSite" id="HPLM_0000150801-mRNA-1">
    <property type="protein sequence ID" value="HPLM_0000150801-mRNA-1"/>
    <property type="gene ID" value="HPLM_0000150801"/>
</dbReference>
<dbReference type="EMBL" id="UZAF01002031">
    <property type="protein sequence ID" value="VDO09867.1"/>
    <property type="molecule type" value="Genomic_DNA"/>
</dbReference>
<dbReference type="Proteomes" id="UP000268014">
    <property type="component" value="Unassembled WGS sequence"/>
</dbReference>
<reference evidence="3" key="1">
    <citation type="submission" date="2017-02" db="UniProtKB">
        <authorList>
            <consortium name="WormBaseParasite"/>
        </authorList>
    </citation>
    <scope>IDENTIFICATION</scope>
</reference>
<keyword evidence="2" id="KW-1185">Reference proteome</keyword>
<evidence type="ECO:0000313" key="3">
    <source>
        <dbReference type="WBParaSite" id="HPLM_0000150801-mRNA-1"/>
    </source>
</evidence>
<name>A0A0N4VW38_HAEPC</name>
<evidence type="ECO:0000313" key="2">
    <source>
        <dbReference type="Proteomes" id="UP000268014"/>
    </source>
</evidence>
<accession>A0A0N4VW38</accession>
<dbReference type="OrthoDB" id="2125770at2759"/>
<sequence length="81" mass="8939">MIRETLKELEQVSLQALAAAELNEKLVESLQRHKKSRTSILELRKNKTDELKSAASAAMAEVKKAKQEGTSLLLPLSFSGC</sequence>